<comment type="cofactor">
    <cofactor evidence="1 5 7 8">
        <name>pyridoxal 5'-phosphate</name>
        <dbReference type="ChEBI" id="CHEBI:597326"/>
    </cofactor>
</comment>
<dbReference type="InterPro" id="IPR022657">
    <property type="entry name" value="De-COase2_CS"/>
</dbReference>
<feature type="binding site" evidence="5">
    <location>
        <position position="368"/>
    </location>
    <ligand>
        <name>substrate</name>
    </ligand>
</feature>
<feature type="binding site" evidence="5">
    <location>
        <position position="368"/>
    </location>
    <ligand>
        <name>pyridoxal 5'-phosphate</name>
        <dbReference type="ChEBI" id="CHEBI:597326"/>
    </ligand>
</feature>
<evidence type="ECO:0000256" key="1">
    <source>
        <dbReference type="ARBA" id="ARBA00001933"/>
    </source>
</evidence>
<dbReference type="Pfam" id="PF02784">
    <property type="entry name" value="Orn_Arg_deC_N"/>
    <property type="match status" value="1"/>
</dbReference>
<keyword evidence="2 5" id="KW-0210">Decarboxylase</keyword>
<comment type="caution">
    <text evidence="11">The sequence shown here is derived from an EMBL/GenBank/DDBJ whole genome shotgun (WGS) entry which is preliminary data.</text>
</comment>
<feature type="binding site" evidence="5">
    <location>
        <position position="314"/>
    </location>
    <ligand>
        <name>substrate</name>
    </ligand>
</feature>
<dbReference type="UniPathway" id="UPA00034">
    <property type="reaction ID" value="UER00027"/>
</dbReference>
<comment type="catalytic activity">
    <reaction evidence="5 8">
        <text>meso-2,6-diaminopimelate + H(+) = L-lysine + CO2</text>
        <dbReference type="Rhea" id="RHEA:15101"/>
        <dbReference type="ChEBI" id="CHEBI:15378"/>
        <dbReference type="ChEBI" id="CHEBI:16526"/>
        <dbReference type="ChEBI" id="CHEBI:32551"/>
        <dbReference type="ChEBI" id="CHEBI:57791"/>
        <dbReference type="EC" id="4.1.1.20"/>
    </reaction>
</comment>
<protein>
    <recommendedName>
        <fullName evidence="5 6">Diaminopimelate decarboxylase</fullName>
        <shortName evidence="5">DAP decarboxylase</shortName>
        <shortName evidence="5">DAPDC</shortName>
        <ecNumber evidence="5 6">4.1.1.20</ecNumber>
    </recommendedName>
</protein>
<evidence type="ECO:0000313" key="11">
    <source>
        <dbReference type="EMBL" id="ROQ24398.1"/>
    </source>
</evidence>
<dbReference type="SUPFAM" id="SSF50621">
    <property type="entry name" value="Alanine racemase C-terminal domain-like"/>
    <property type="match status" value="1"/>
</dbReference>
<keyword evidence="3 5" id="KW-0663">Pyridoxal phosphate</keyword>
<evidence type="ECO:0000256" key="3">
    <source>
        <dbReference type="ARBA" id="ARBA00022898"/>
    </source>
</evidence>
<evidence type="ECO:0000259" key="10">
    <source>
        <dbReference type="Pfam" id="PF02784"/>
    </source>
</evidence>
<feature type="binding site" evidence="5">
    <location>
        <position position="310"/>
    </location>
    <ligand>
        <name>substrate</name>
    </ligand>
</feature>
<reference evidence="11 12" key="1">
    <citation type="submission" date="2018-11" db="EMBL/GenBank/DDBJ databases">
        <title>Genomic Encyclopedia of Type Strains, Phase IV (KMG-IV): sequencing the most valuable type-strain genomes for metagenomic binning, comparative biology and taxonomic classification.</title>
        <authorList>
            <person name="Goeker M."/>
        </authorList>
    </citation>
    <scope>NUCLEOTIDE SEQUENCE [LARGE SCALE GENOMIC DNA]</scope>
    <source>
        <strain evidence="11 12">DSM 21945</strain>
    </source>
</reference>
<dbReference type="PANTHER" id="PTHR43727">
    <property type="entry name" value="DIAMINOPIMELATE DECARBOXYLASE"/>
    <property type="match status" value="1"/>
</dbReference>
<name>A0A3N1P9I4_9GAMM</name>
<feature type="binding site" evidence="5">
    <location>
        <begin position="271"/>
        <end position="274"/>
    </location>
    <ligand>
        <name>pyridoxal 5'-phosphate</name>
        <dbReference type="ChEBI" id="CHEBI:597326"/>
    </ligand>
</feature>
<feature type="binding site" evidence="5">
    <location>
        <position position="274"/>
    </location>
    <ligand>
        <name>substrate</name>
    </ligand>
</feature>
<sequence length="413" mass="44269">MSAHYQNQQLWVEDQGVAALAERFGTPLYIYSKAAIEQAYQAFATPLQGRKHLICFAVKANSNLAVLNLLARLGAGFDIVSGGELARVLAAGGDPAKVVFSGVGKTRSEMAQALKAGIHCFNVESVAELDRLNGVAAELGLVAPVSIRVNPDVDAKTHPYIATGLKENKFGIDILMAPDAFRKAASLPHLKVLGVDCHIGSQLTQTQPFVDAIKRLMELRETLAQDGIELAHMDIGGGLGVTYTNEQPPKPAEYLAEMLPLIPPSLTLVMEPGRALVANAGLLVGRVEMTKDNGFKRFVILDTGMNDLMRPTLYQAVMPVLAVNQSQNQGPMSDLVGPVCETGDWLAKDVPLSAEEGDLVAIGGAGAYGFVMSSNYNSRPRAAEVMVDGDKVHLVRQRETVESLWAGEQLLAE</sequence>
<dbReference type="Proteomes" id="UP000268033">
    <property type="component" value="Unassembled WGS sequence"/>
</dbReference>
<keyword evidence="5 8" id="KW-0457">Lysine biosynthesis</keyword>
<dbReference type="AlphaFoldDB" id="A0A3N1P9I4"/>
<dbReference type="HAMAP" id="MF_02120">
    <property type="entry name" value="LysA"/>
    <property type="match status" value="1"/>
</dbReference>
<dbReference type="PANTHER" id="PTHR43727:SF2">
    <property type="entry name" value="GROUP IV DECARBOXYLASE"/>
    <property type="match status" value="1"/>
</dbReference>
<organism evidence="11 12">
    <name type="scientific">Gallaecimonas pentaromativorans</name>
    <dbReference type="NCBI Taxonomy" id="584787"/>
    <lineage>
        <taxon>Bacteria</taxon>
        <taxon>Pseudomonadati</taxon>
        <taxon>Pseudomonadota</taxon>
        <taxon>Gammaproteobacteria</taxon>
        <taxon>Enterobacterales</taxon>
        <taxon>Gallaecimonadaceae</taxon>
        <taxon>Gallaecimonas</taxon>
    </lineage>
</organism>
<keyword evidence="4 5" id="KW-0456">Lyase</keyword>
<comment type="subunit">
    <text evidence="5">Homodimer.</text>
</comment>
<evidence type="ECO:0000256" key="4">
    <source>
        <dbReference type="ARBA" id="ARBA00023239"/>
    </source>
</evidence>
<dbReference type="InterPro" id="IPR022644">
    <property type="entry name" value="De-COase2_N"/>
</dbReference>
<dbReference type="InterPro" id="IPR000183">
    <property type="entry name" value="Orn/DAP/Arg_de-COase"/>
</dbReference>
<dbReference type="EMBL" id="RJUL01000007">
    <property type="protein sequence ID" value="ROQ24398.1"/>
    <property type="molecule type" value="Genomic_DNA"/>
</dbReference>
<dbReference type="InterPro" id="IPR009006">
    <property type="entry name" value="Ala_racemase/Decarboxylase_C"/>
</dbReference>
<dbReference type="Gene3D" id="3.20.20.10">
    <property type="entry name" value="Alanine racemase"/>
    <property type="match status" value="1"/>
</dbReference>
<dbReference type="RefSeq" id="WP_123422076.1">
    <property type="nucleotide sequence ID" value="NZ_RJUL01000007.1"/>
</dbReference>
<proteinExistence type="inferred from homology"/>
<gene>
    <name evidence="5" type="primary">lysA</name>
    <name evidence="11" type="ORF">EDC28_107281</name>
</gene>
<comment type="function">
    <text evidence="5">Specifically catalyzes the decarboxylation of meso-diaminopimelate (meso-DAP) to L-lysine.</text>
</comment>
<dbReference type="NCBIfam" id="TIGR01048">
    <property type="entry name" value="lysA"/>
    <property type="match status" value="1"/>
</dbReference>
<evidence type="ECO:0000256" key="6">
    <source>
        <dbReference type="NCBIfam" id="TIGR01048"/>
    </source>
</evidence>
<accession>A0A3N1P9I4</accession>
<dbReference type="GO" id="GO:0009089">
    <property type="term" value="P:lysine biosynthetic process via diaminopimelate"/>
    <property type="evidence" value="ECO:0007669"/>
    <property type="project" value="UniProtKB-UniRule"/>
</dbReference>
<keyword evidence="5" id="KW-0028">Amino-acid biosynthesis</keyword>
<dbReference type="InterPro" id="IPR022643">
    <property type="entry name" value="De-COase2_C"/>
</dbReference>
<dbReference type="PROSITE" id="PS00878">
    <property type="entry name" value="ODR_DC_2_1"/>
    <property type="match status" value="1"/>
</dbReference>
<dbReference type="GO" id="GO:0008836">
    <property type="term" value="F:diaminopimelate decarboxylase activity"/>
    <property type="evidence" value="ECO:0007669"/>
    <property type="project" value="UniProtKB-UniRule"/>
</dbReference>
<dbReference type="Gene3D" id="2.40.37.10">
    <property type="entry name" value="Lyase, Ornithine Decarboxylase, Chain A, domain 1"/>
    <property type="match status" value="1"/>
</dbReference>
<feature type="binding site" evidence="5">
    <location>
        <position position="341"/>
    </location>
    <ligand>
        <name>substrate</name>
    </ligand>
</feature>
<comment type="similarity">
    <text evidence="5">Belongs to the Orn/Lys/Arg decarboxylase class-II family. LysA subfamily.</text>
</comment>
<feature type="active site" description="Proton donor" evidence="7">
    <location>
        <position position="340"/>
    </location>
</feature>
<keyword evidence="12" id="KW-1185">Reference proteome</keyword>
<feature type="domain" description="Orn/DAP/Arg decarboxylase 2 N-terminal" evidence="10">
    <location>
        <begin position="34"/>
        <end position="278"/>
    </location>
</feature>
<evidence type="ECO:0000313" key="12">
    <source>
        <dbReference type="Proteomes" id="UP000268033"/>
    </source>
</evidence>
<dbReference type="EC" id="4.1.1.20" evidence="5 6"/>
<dbReference type="CDD" id="cd06828">
    <property type="entry name" value="PLPDE_III_DapDC"/>
    <property type="match status" value="1"/>
</dbReference>
<dbReference type="GO" id="GO:0030170">
    <property type="term" value="F:pyridoxal phosphate binding"/>
    <property type="evidence" value="ECO:0007669"/>
    <property type="project" value="UniProtKB-UniRule"/>
</dbReference>
<dbReference type="InterPro" id="IPR002986">
    <property type="entry name" value="DAP_deCOOHase_LysA"/>
</dbReference>
<feature type="binding site" evidence="5">
    <location>
        <position position="238"/>
    </location>
    <ligand>
        <name>pyridoxal 5'-phosphate</name>
        <dbReference type="ChEBI" id="CHEBI:597326"/>
    </ligand>
</feature>
<feature type="domain" description="Orn/DAP/Arg decarboxylase 2 C-terminal" evidence="9">
    <location>
        <begin position="30"/>
        <end position="366"/>
    </location>
</feature>
<evidence type="ECO:0000256" key="5">
    <source>
        <dbReference type="HAMAP-Rule" id="MF_02120"/>
    </source>
</evidence>
<feature type="modified residue" description="N6-(pyridoxal phosphate)lysine" evidence="5 7">
    <location>
        <position position="59"/>
    </location>
</feature>
<dbReference type="PRINTS" id="PR01181">
    <property type="entry name" value="DAPDCRBXLASE"/>
</dbReference>
<comment type="pathway">
    <text evidence="5 8">Amino-acid biosynthesis; L-lysine biosynthesis via DAP pathway; L-lysine from DL-2,6-diaminopimelate: step 1/1.</text>
</comment>
<dbReference type="InterPro" id="IPR029066">
    <property type="entry name" value="PLP-binding_barrel"/>
</dbReference>
<dbReference type="InterPro" id="IPR022653">
    <property type="entry name" value="De-COase2_pyr-phos_BS"/>
</dbReference>
<dbReference type="SUPFAM" id="SSF51419">
    <property type="entry name" value="PLP-binding barrel"/>
    <property type="match status" value="1"/>
</dbReference>
<evidence type="ECO:0000256" key="8">
    <source>
        <dbReference type="RuleBase" id="RU003738"/>
    </source>
</evidence>
<evidence type="ECO:0000259" key="9">
    <source>
        <dbReference type="Pfam" id="PF00278"/>
    </source>
</evidence>
<dbReference type="FunFam" id="3.20.20.10:FF:000003">
    <property type="entry name" value="Diaminopimelate decarboxylase"/>
    <property type="match status" value="1"/>
</dbReference>
<dbReference type="Pfam" id="PF00278">
    <property type="entry name" value="Orn_DAP_Arg_deC"/>
    <property type="match status" value="1"/>
</dbReference>
<dbReference type="STRING" id="584787.GCA_001247655_00832"/>
<dbReference type="PROSITE" id="PS00879">
    <property type="entry name" value="ODR_DC_2_2"/>
    <property type="match status" value="1"/>
</dbReference>
<dbReference type="PRINTS" id="PR01179">
    <property type="entry name" value="ODADCRBXLASE"/>
</dbReference>
<evidence type="ECO:0000256" key="2">
    <source>
        <dbReference type="ARBA" id="ARBA00022793"/>
    </source>
</evidence>
<evidence type="ECO:0000256" key="7">
    <source>
        <dbReference type="PIRSR" id="PIRSR600183-50"/>
    </source>
</evidence>